<dbReference type="Proteomes" id="UP000765509">
    <property type="component" value="Unassembled WGS sequence"/>
</dbReference>
<organism evidence="2 3">
    <name type="scientific">Austropuccinia psidii MF-1</name>
    <dbReference type="NCBI Taxonomy" id="1389203"/>
    <lineage>
        <taxon>Eukaryota</taxon>
        <taxon>Fungi</taxon>
        <taxon>Dikarya</taxon>
        <taxon>Basidiomycota</taxon>
        <taxon>Pucciniomycotina</taxon>
        <taxon>Pucciniomycetes</taxon>
        <taxon>Pucciniales</taxon>
        <taxon>Sphaerophragmiaceae</taxon>
        <taxon>Austropuccinia</taxon>
    </lineage>
</organism>
<evidence type="ECO:0000313" key="3">
    <source>
        <dbReference type="Proteomes" id="UP000765509"/>
    </source>
</evidence>
<comment type="caution">
    <text evidence="2">The sequence shown here is derived from an EMBL/GenBank/DDBJ whole genome shotgun (WGS) entry which is preliminary data.</text>
</comment>
<evidence type="ECO:0000256" key="1">
    <source>
        <dbReference type="SAM" id="MobiDB-lite"/>
    </source>
</evidence>
<dbReference type="AlphaFoldDB" id="A0A9Q3BK58"/>
<sequence length="116" mass="13174">MTLGFIKSRSLQLEVETPPAQYDDHRYGEEEASLLSLWRIHPNIGDRQKEQPSSLFRHLLALPHHPTAPPGIHDKMKEEEDGNDGWALNEGIWTEDGNDGVLESPTRAAHDLEEEK</sequence>
<name>A0A9Q3BK58_9BASI</name>
<accession>A0A9Q3BK58</accession>
<proteinExistence type="predicted"/>
<reference evidence="2" key="1">
    <citation type="submission" date="2021-03" db="EMBL/GenBank/DDBJ databases">
        <title>Draft genome sequence of rust myrtle Austropuccinia psidii MF-1, a brazilian biotype.</title>
        <authorList>
            <person name="Quecine M.C."/>
            <person name="Pachon D.M.R."/>
            <person name="Bonatelli M.L."/>
            <person name="Correr F.H."/>
            <person name="Franceschini L.M."/>
            <person name="Leite T.F."/>
            <person name="Margarido G.R.A."/>
            <person name="Almeida C.A."/>
            <person name="Ferrarezi J.A."/>
            <person name="Labate C.A."/>
        </authorList>
    </citation>
    <scope>NUCLEOTIDE SEQUENCE</scope>
    <source>
        <strain evidence="2">MF-1</strain>
    </source>
</reference>
<keyword evidence="3" id="KW-1185">Reference proteome</keyword>
<dbReference type="EMBL" id="AVOT02001333">
    <property type="protein sequence ID" value="MBW0466558.1"/>
    <property type="molecule type" value="Genomic_DNA"/>
</dbReference>
<gene>
    <name evidence="2" type="ORF">O181_006273</name>
</gene>
<feature type="region of interest" description="Disordered" evidence="1">
    <location>
        <begin position="66"/>
        <end position="116"/>
    </location>
</feature>
<protein>
    <submittedName>
        <fullName evidence="2">Uncharacterized protein</fullName>
    </submittedName>
</protein>
<evidence type="ECO:0000313" key="2">
    <source>
        <dbReference type="EMBL" id="MBW0466558.1"/>
    </source>
</evidence>